<gene>
    <name evidence="5" type="ORF">DAKH74_036610</name>
</gene>
<reference evidence="5 6" key="1">
    <citation type="journal article" date="2023" name="Elife">
        <title>Identification of key yeast species and microbe-microbe interactions impacting larval growth of Drosophila in the wild.</title>
        <authorList>
            <person name="Mure A."/>
            <person name="Sugiura Y."/>
            <person name="Maeda R."/>
            <person name="Honda K."/>
            <person name="Sakurai N."/>
            <person name="Takahashi Y."/>
            <person name="Watada M."/>
            <person name="Katoh T."/>
            <person name="Gotoh A."/>
            <person name="Gotoh Y."/>
            <person name="Taniguchi I."/>
            <person name="Nakamura K."/>
            <person name="Hayashi T."/>
            <person name="Katayama T."/>
            <person name="Uemura T."/>
            <person name="Hattori Y."/>
        </authorList>
    </citation>
    <scope>NUCLEOTIDE SEQUENCE [LARGE SCALE GENOMIC DNA]</scope>
    <source>
        <strain evidence="5 6">KH-74</strain>
    </source>
</reference>
<dbReference type="AlphaFoldDB" id="A0AAV5S068"/>
<feature type="compositionally biased region" description="Acidic residues" evidence="4">
    <location>
        <begin position="165"/>
        <end position="202"/>
    </location>
</feature>
<dbReference type="InterPro" id="IPR051637">
    <property type="entry name" value="Ank_repeat_dom-contain_49"/>
</dbReference>
<feature type="region of interest" description="Disordered" evidence="4">
    <location>
        <begin position="155"/>
        <end position="202"/>
    </location>
</feature>
<dbReference type="PROSITE" id="PS50088">
    <property type="entry name" value="ANK_REPEAT"/>
    <property type="match status" value="1"/>
</dbReference>
<dbReference type="InterPro" id="IPR002110">
    <property type="entry name" value="Ankyrin_rpt"/>
</dbReference>
<sequence length="202" mass="22094">MSKETEGASVGEQLLDASRRNNVDLLETVFHELGEDPAKIADALNHSKDPFGNTALHLCCKYGSWDVLDKILDQEGEIEVDPHNEVDGDTPLHVAVRYARDEPEHGTFIAQNLIEVGADPRARNNNNDKPIDLIHGDGLDDLIDLLQGAELAADNAGEMTKEEWENAAEEAHDEAEAAAEGDEGDDDDDDDDDIDLPVEESK</sequence>
<dbReference type="PANTHER" id="PTHR24180:SF53">
    <property type="entry name" value="ANKYRIN REPEAT-CONTAINING PROTEIN C105.02C"/>
    <property type="match status" value="1"/>
</dbReference>
<dbReference type="Pfam" id="PF12796">
    <property type="entry name" value="Ank_2"/>
    <property type="match status" value="1"/>
</dbReference>
<keyword evidence="2 3" id="KW-0040">ANK repeat</keyword>
<evidence type="ECO:0000313" key="6">
    <source>
        <dbReference type="Proteomes" id="UP001377567"/>
    </source>
</evidence>
<keyword evidence="1" id="KW-0677">Repeat</keyword>
<proteinExistence type="predicted"/>
<dbReference type="EMBL" id="BTGD01000011">
    <property type="protein sequence ID" value="GMM57045.1"/>
    <property type="molecule type" value="Genomic_DNA"/>
</dbReference>
<dbReference type="SMART" id="SM00248">
    <property type="entry name" value="ANK"/>
    <property type="match status" value="2"/>
</dbReference>
<accession>A0AAV5S068</accession>
<evidence type="ECO:0000313" key="5">
    <source>
        <dbReference type="EMBL" id="GMM57045.1"/>
    </source>
</evidence>
<evidence type="ECO:0008006" key="7">
    <source>
        <dbReference type="Google" id="ProtNLM"/>
    </source>
</evidence>
<evidence type="ECO:0000256" key="4">
    <source>
        <dbReference type="SAM" id="MobiDB-lite"/>
    </source>
</evidence>
<keyword evidence="6" id="KW-1185">Reference proteome</keyword>
<comment type="caution">
    <text evidence="5">The sequence shown here is derived from an EMBL/GenBank/DDBJ whole genome shotgun (WGS) entry which is preliminary data.</text>
</comment>
<dbReference type="PANTHER" id="PTHR24180">
    <property type="entry name" value="CYCLIN-DEPENDENT KINASE INHIBITOR 2C-RELATED"/>
    <property type="match status" value="1"/>
</dbReference>
<organism evidence="5 6">
    <name type="scientific">Maudiozyma humilis</name>
    <name type="common">Sour dough yeast</name>
    <name type="synonym">Kazachstania humilis</name>
    <dbReference type="NCBI Taxonomy" id="51915"/>
    <lineage>
        <taxon>Eukaryota</taxon>
        <taxon>Fungi</taxon>
        <taxon>Dikarya</taxon>
        <taxon>Ascomycota</taxon>
        <taxon>Saccharomycotina</taxon>
        <taxon>Saccharomycetes</taxon>
        <taxon>Saccharomycetales</taxon>
        <taxon>Saccharomycetaceae</taxon>
        <taxon>Maudiozyma</taxon>
    </lineage>
</organism>
<dbReference type="Proteomes" id="UP001377567">
    <property type="component" value="Unassembled WGS sequence"/>
</dbReference>
<dbReference type="InterPro" id="IPR036770">
    <property type="entry name" value="Ankyrin_rpt-contain_sf"/>
</dbReference>
<dbReference type="Gene3D" id="1.25.40.20">
    <property type="entry name" value="Ankyrin repeat-containing domain"/>
    <property type="match status" value="1"/>
</dbReference>
<evidence type="ECO:0000256" key="3">
    <source>
        <dbReference type="PROSITE-ProRule" id="PRU00023"/>
    </source>
</evidence>
<evidence type="ECO:0000256" key="2">
    <source>
        <dbReference type="ARBA" id="ARBA00023043"/>
    </source>
</evidence>
<evidence type="ECO:0000256" key="1">
    <source>
        <dbReference type="ARBA" id="ARBA00022737"/>
    </source>
</evidence>
<name>A0AAV5S068_MAUHU</name>
<feature type="repeat" description="ANK" evidence="3">
    <location>
        <begin position="87"/>
        <end position="125"/>
    </location>
</feature>
<dbReference type="PROSITE" id="PS50297">
    <property type="entry name" value="ANK_REP_REGION"/>
    <property type="match status" value="1"/>
</dbReference>
<protein>
    <recommendedName>
        <fullName evidence="7">Ankyrin repeat-containing protein</fullName>
    </recommendedName>
</protein>
<dbReference type="SUPFAM" id="SSF48403">
    <property type="entry name" value="Ankyrin repeat"/>
    <property type="match status" value="1"/>
</dbReference>